<dbReference type="PROSITE" id="PS00223">
    <property type="entry name" value="ANNEXIN_1"/>
    <property type="match status" value="1"/>
</dbReference>
<dbReference type="EMBL" id="JACGCM010000554">
    <property type="protein sequence ID" value="KAF6170991.1"/>
    <property type="molecule type" value="Genomic_DNA"/>
</dbReference>
<protein>
    <recommendedName>
        <fullName evidence="5">Annexin</fullName>
    </recommendedName>
</protein>
<evidence type="ECO:0000256" key="2">
    <source>
        <dbReference type="ARBA" id="ARBA00023216"/>
    </source>
</evidence>
<dbReference type="Pfam" id="PF00191">
    <property type="entry name" value="Annexin"/>
    <property type="match status" value="2"/>
</dbReference>
<proteinExistence type="predicted"/>
<dbReference type="PANTHER" id="PTHR46999:SF1">
    <property type="entry name" value="ALPHA-GLUCAN WATER DIKINASE 1, CHLOROPLASTIC"/>
    <property type="match status" value="1"/>
</dbReference>
<keyword evidence="4" id="KW-1185">Reference proteome</keyword>
<dbReference type="SMART" id="SM00335">
    <property type="entry name" value="ANX"/>
    <property type="match status" value="2"/>
</dbReference>
<dbReference type="SUPFAM" id="SSF56059">
    <property type="entry name" value="Glutathione synthetase ATP-binding domain-like"/>
    <property type="match status" value="1"/>
</dbReference>
<accession>A0A7J7NUX1</accession>
<dbReference type="AlphaFoldDB" id="A0A7J7NUX1"/>
<dbReference type="GO" id="GO:0005509">
    <property type="term" value="F:calcium ion binding"/>
    <property type="evidence" value="ECO:0007669"/>
    <property type="project" value="InterPro"/>
</dbReference>
<dbReference type="InterPro" id="IPR018252">
    <property type="entry name" value="Annexin_repeat_CS"/>
</dbReference>
<keyword evidence="2" id="KW-0041">Annexin</keyword>
<evidence type="ECO:0000313" key="4">
    <source>
        <dbReference type="Proteomes" id="UP000541444"/>
    </source>
</evidence>
<name>A0A7J7NUX1_9MAGN</name>
<dbReference type="OrthoDB" id="37886at2759"/>
<dbReference type="SUPFAM" id="SSF47874">
    <property type="entry name" value="Annexin"/>
    <property type="match status" value="1"/>
</dbReference>
<gene>
    <name evidence="3" type="ORF">GIB67_014808</name>
</gene>
<reference evidence="3 4" key="1">
    <citation type="journal article" date="2020" name="IScience">
        <title>Genome Sequencing of the Endangered Kingdonia uniflora (Circaeasteraceae, Ranunculales) Reveals Potential Mechanisms of Evolutionary Specialization.</title>
        <authorList>
            <person name="Sun Y."/>
            <person name="Deng T."/>
            <person name="Zhang A."/>
            <person name="Moore M.J."/>
            <person name="Landis J.B."/>
            <person name="Lin N."/>
            <person name="Zhang H."/>
            <person name="Zhang X."/>
            <person name="Huang J."/>
            <person name="Zhang X."/>
            <person name="Sun H."/>
            <person name="Wang H."/>
        </authorList>
    </citation>
    <scope>NUCLEOTIDE SEQUENCE [LARGE SCALE GENOMIC DNA]</scope>
    <source>
        <strain evidence="3">TB1705</strain>
        <tissue evidence="3">Leaf</tissue>
    </source>
</reference>
<dbReference type="PROSITE" id="PS51897">
    <property type="entry name" value="ANNEXIN_2"/>
    <property type="match status" value="2"/>
</dbReference>
<dbReference type="FunFam" id="1.10.220.10:FF:000001">
    <property type="entry name" value="Annexin"/>
    <property type="match status" value="1"/>
</dbReference>
<evidence type="ECO:0000256" key="1">
    <source>
        <dbReference type="ARBA" id="ARBA00022737"/>
    </source>
</evidence>
<keyword evidence="1" id="KW-0677">Repeat</keyword>
<evidence type="ECO:0008006" key="5">
    <source>
        <dbReference type="Google" id="ProtNLM"/>
    </source>
</evidence>
<dbReference type="Proteomes" id="UP000541444">
    <property type="component" value="Unassembled WGS sequence"/>
</dbReference>
<dbReference type="Gene3D" id="1.10.220.10">
    <property type="entry name" value="Annexin"/>
    <property type="match status" value="3"/>
</dbReference>
<dbReference type="InterPro" id="IPR037104">
    <property type="entry name" value="Annexin_sf"/>
</dbReference>
<organism evidence="3 4">
    <name type="scientific">Kingdonia uniflora</name>
    <dbReference type="NCBI Taxonomy" id="39325"/>
    <lineage>
        <taxon>Eukaryota</taxon>
        <taxon>Viridiplantae</taxon>
        <taxon>Streptophyta</taxon>
        <taxon>Embryophyta</taxon>
        <taxon>Tracheophyta</taxon>
        <taxon>Spermatophyta</taxon>
        <taxon>Magnoliopsida</taxon>
        <taxon>Ranunculales</taxon>
        <taxon>Circaeasteraceae</taxon>
        <taxon>Kingdonia</taxon>
    </lineage>
</organism>
<evidence type="ECO:0000313" key="3">
    <source>
        <dbReference type="EMBL" id="KAF6170991.1"/>
    </source>
</evidence>
<dbReference type="InterPro" id="IPR018502">
    <property type="entry name" value="Annexin_repeat"/>
</dbReference>
<dbReference type="PANTHER" id="PTHR46999">
    <property type="entry name" value="ALPHA-GLUCAN WATER DIKINASE 1, CHLOROPLASTIC-RELATED"/>
    <property type="match status" value="1"/>
</dbReference>
<sequence>MAVLVQEIINVNYAFVVHTTNPSSEDSTEIYAEVVKGLGETLVGAYSGRGAGLYDSVPTDEEEKVVLDYSTDPLIVDSKFQHSILSNIAKAGHAIKELYGSPQDIDGIVKDGWGTNEKLIISILAHRNVAQCNLICKTYAETYGEDLLKSLEKELSSDFELNATLNHYNNKFGTAITKDLKYESEDDFLGTVRATINCLTCPNKYFEKVLRLGINNQGTDEWALTRVVTTRVEVDLKKIKDEYFKRNNVPLDRAIGKYTSEDYEEMLPALVGKDFV</sequence>
<comment type="caution">
    <text evidence="3">The sequence shown here is derived from an EMBL/GenBank/DDBJ whole genome shotgun (WGS) entry which is preliminary data.</text>
</comment>
<dbReference type="GO" id="GO:0005544">
    <property type="term" value="F:calcium-dependent phospholipid binding"/>
    <property type="evidence" value="ECO:0007669"/>
    <property type="project" value="InterPro"/>
</dbReference>